<feature type="compositionally biased region" description="Basic and acidic residues" evidence="1">
    <location>
        <begin position="129"/>
        <end position="143"/>
    </location>
</feature>
<evidence type="ECO:0000256" key="2">
    <source>
        <dbReference type="SAM" id="Phobius"/>
    </source>
</evidence>
<accession>A0ABQ7GGG1</accession>
<dbReference type="InterPro" id="IPR028994">
    <property type="entry name" value="Integrin_alpha_N"/>
</dbReference>
<protein>
    <submittedName>
        <fullName evidence="3">Uncharacterized protein</fullName>
    </submittedName>
</protein>
<feature type="region of interest" description="Disordered" evidence="1">
    <location>
        <begin position="93"/>
        <end position="117"/>
    </location>
</feature>
<evidence type="ECO:0000313" key="3">
    <source>
        <dbReference type="EMBL" id="KAF5833695.1"/>
    </source>
</evidence>
<evidence type="ECO:0000256" key="1">
    <source>
        <dbReference type="SAM" id="MobiDB-lite"/>
    </source>
</evidence>
<name>A0ABQ7GGG1_DUNSA</name>
<keyword evidence="2" id="KW-0472">Membrane</keyword>
<dbReference type="PANTHER" id="PTHR34284">
    <property type="entry name" value="FG-GAP REPEAT-CONTAINING PROTEIN"/>
    <property type="match status" value="1"/>
</dbReference>
<proteinExistence type="predicted"/>
<organism evidence="3 4">
    <name type="scientific">Dunaliella salina</name>
    <name type="common">Green alga</name>
    <name type="synonym">Protococcus salinus</name>
    <dbReference type="NCBI Taxonomy" id="3046"/>
    <lineage>
        <taxon>Eukaryota</taxon>
        <taxon>Viridiplantae</taxon>
        <taxon>Chlorophyta</taxon>
        <taxon>core chlorophytes</taxon>
        <taxon>Chlorophyceae</taxon>
        <taxon>CS clade</taxon>
        <taxon>Chlamydomonadales</taxon>
        <taxon>Dunaliellaceae</taxon>
        <taxon>Dunaliella</taxon>
    </lineage>
</organism>
<sequence>MMQTPVAMAVGYLDPMPTELVRPPRKQVIVIVTDTWEVVCYDHNLKLLWKKDAPLEMDYLTTIKEVAIYISPNKVLENDRGLVVVGGSVERGDLSDDYDDDDMYDGDMDAYDEEEGGFAQEDRLLMGEEKREKDEAAHAHSAGEDEAQEDVLSREGASGKAGLDSSRHFSYYALEGGSGTERWHHTSEDFHKDLPELAAQMRPQHDFRLEAEEVEGRHFGEASCREYRESILHVLPHAWASTHDTRLMAAHFAKHRCGRPICKLHLPPGELHADVNGDGIMDHVQVYRGALDEGAAINADPASDLGSSSHKHAGAHCSMRVTSGVPPLQQLYEANLCRSRFLSRLGSLGDAGVFGHKSGGGGSRRGDTRGRAASAAAAAAAEQEASAVATPAVLTLPVFLPLLRYSAQGGDMVGGGWRKGRGGLVVVLNSKGELTAVDERGEHAWQEALPLAWHHEGPAASAPTLTTLALHTHGPPTAVLAAGASAAVVVSEHGRPLSTLWLPHPPIMPLIAADFNGDGLTDIMALTPQGLYAWAQVQNVGVTTLPAVLLTLIIAMAVLAWGAHQQGPGQLSRAVAAGTTKAASRRLRSTEYED</sequence>
<comment type="caution">
    <text evidence="3">The sequence shown here is derived from an EMBL/GenBank/DDBJ whole genome shotgun (WGS) entry which is preliminary data.</text>
</comment>
<dbReference type="PANTHER" id="PTHR34284:SF1">
    <property type="entry name" value="FG-GAP REPEAT-CONTAINING PROTEIN"/>
    <property type="match status" value="1"/>
</dbReference>
<keyword evidence="2" id="KW-1133">Transmembrane helix</keyword>
<dbReference type="Proteomes" id="UP000815325">
    <property type="component" value="Unassembled WGS sequence"/>
</dbReference>
<keyword evidence="4" id="KW-1185">Reference proteome</keyword>
<evidence type="ECO:0000313" key="4">
    <source>
        <dbReference type="Proteomes" id="UP000815325"/>
    </source>
</evidence>
<reference evidence="3" key="1">
    <citation type="submission" date="2017-08" db="EMBL/GenBank/DDBJ databases">
        <authorList>
            <person name="Polle J.E."/>
            <person name="Barry K."/>
            <person name="Cushman J."/>
            <person name="Schmutz J."/>
            <person name="Tran D."/>
            <person name="Hathwaick L.T."/>
            <person name="Yim W.C."/>
            <person name="Jenkins J."/>
            <person name="Mckie-Krisberg Z.M."/>
            <person name="Prochnik S."/>
            <person name="Lindquist E."/>
            <person name="Dockter R.B."/>
            <person name="Adam C."/>
            <person name="Molina H."/>
            <person name="Bunkerborg J."/>
            <person name="Jin E."/>
            <person name="Buchheim M."/>
            <person name="Magnuson J."/>
        </authorList>
    </citation>
    <scope>NUCLEOTIDE SEQUENCE</scope>
    <source>
        <strain evidence="3">CCAP 19/18</strain>
    </source>
</reference>
<gene>
    <name evidence="3" type="ORF">DUNSADRAFT_9928</name>
</gene>
<feature type="region of interest" description="Disordered" evidence="1">
    <location>
        <begin position="129"/>
        <end position="162"/>
    </location>
</feature>
<feature type="transmembrane region" description="Helical" evidence="2">
    <location>
        <begin position="545"/>
        <end position="563"/>
    </location>
</feature>
<keyword evidence="2" id="KW-0812">Transmembrane</keyword>
<dbReference type="SUPFAM" id="SSF69318">
    <property type="entry name" value="Integrin alpha N-terminal domain"/>
    <property type="match status" value="2"/>
</dbReference>
<dbReference type="EMBL" id="MU069796">
    <property type="protein sequence ID" value="KAF5833695.1"/>
    <property type="molecule type" value="Genomic_DNA"/>
</dbReference>
<feature type="compositionally biased region" description="Acidic residues" evidence="1">
    <location>
        <begin position="95"/>
        <end position="116"/>
    </location>
</feature>